<dbReference type="PANTHER" id="PTHR37419">
    <property type="entry name" value="SERINE/THREONINE-PROTEIN KINASE TOXIN HIPA"/>
    <property type="match status" value="1"/>
</dbReference>
<dbReference type="EMBL" id="FPHE01000152">
    <property type="protein sequence ID" value="SFV66465.1"/>
    <property type="molecule type" value="Genomic_DNA"/>
</dbReference>
<dbReference type="AlphaFoldDB" id="A0A1W1CL60"/>
<keyword evidence="2" id="KW-0418">Kinase</keyword>
<evidence type="ECO:0000256" key="1">
    <source>
        <dbReference type="ARBA" id="ARBA00022679"/>
    </source>
</evidence>
<evidence type="ECO:0000259" key="3">
    <source>
        <dbReference type="Pfam" id="PF07804"/>
    </source>
</evidence>
<organism evidence="4">
    <name type="scientific">hydrothermal vent metagenome</name>
    <dbReference type="NCBI Taxonomy" id="652676"/>
    <lineage>
        <taxon>unclassified sequences</taxon>
        <taxon>metagenomes</taxon>
        <taxon>ecological metagenomes</taxon>
    </lineage>
</organism>
<dbReference type="GO" id="GO:0004674">
    <property type="term" value="F:protein serine/threonine kinase activity"/>
    <property type="evidence" value="ECO:0007669"/>
    <property type="project" value="TreeGrafter"/>
</dbReference>
<keyword evidence="1" id="KW-0808">Transferase</keyword>
<dbReference type="Pfam" id="PF07804">
    <property type="entry name" value="HipA_C"/>
    <property type="match status" value="1"/>
</dbReference>
<evidence type="ECO:0000256" key="2">
    <source>
        <dbReference type="ARBA" id="ARBA00022777"/>
    </source>
</evidence>
<feature type="domain" description="HipA-like C-terminal" evidence="3">
    <location>
        <begin position="147"/>
        <end position="377"/>
    </location>
</feature>
<evidence type="ECO:0000313" key="4">
    <source>
        <dbReference type="EMBL" id="SFV66465.1"/>
    </source>
</evidence>
<reference evidence="4" key="1">
    <citation type="submission" date="2016-10" db="EMBL/GenBank/DDBJ databases">
        <authorList>
            <person name="de Groot N.N."/>
        </authorList>
    </citation>
    <scope>NUCLEOTIDE SEQUENCE</scope>
</reference>
<sequence length="437" mass="51247">MSNRKTIAVLKSGELVGFLGYYEGRYSFEYEKSYKGKKLDGLSGDEPFFSATLFPIFENLIPESDRRDAYIADDKNLAEILLELKNTHGDFDFVSLDRLYGYRYNYGSRKNWVVVKEKILEKQEFVNILDFKIEIEREILEEKGKHSSLSGYQNKIDVNIDFKRGIIEQSNNALYLLKPYNSQSAIFNFRDKNQTHLPYLGLNEHLFMSFAKNAYGFDVPWSGVVVGERDFHYVVKRYDRYDGYKYEQRDFAQIMNIKSDQKYFTTSEKLFNAIGEVIKSKEERLEFLRFYLFAFVIEHADLHLKNISILNIGQDKYRLSPLYDLISNGVYRGDSDELGLPLGGKKRNISLDSFYQLSARLGISKLQTKKIAKRVIEIFIEEFPKYIEISSKITAFDNLKIQKNRYSFGSFSTDLQKFYDRRIESLRQRGFLEELGL</sequence>
<dbReference type="InterPro" id="IPR012893">
    <property type="entry name" value="HipA-like_C"/>
</dbReference>
<dbReference type="PANTHER" id="PTHR37419:SF1">
    <property type="entry name" value="SERINE_THREONINE-PROTEIN KINASE TOXIN HIPA"/>
    <property type="match status" value="1"/>
</dbReference>
<protein>
    <submittedName>
        <fullName evidence="4">Protein hipA</fullName>
    </submittedName>
</protein>
<dbReference type="GO" id="GO:0005829">
    <property type="term" value="C:cytosol"/>
    <property type="evidence" value="ECO:0007669"/>
    <property type="project" value="TreeGrafter"/>
</dbReference>
<gene>
    <name evidence="4" type="ORF">MNB_SV-12-1359</name>
</gene>
<dbReference type="InterPro" id="IPR052028">
    <property type="entry name" value="HipA_Ser/Thr_kinase"/>
</dbReference>
<accession>A0A1W1CL60</accession>
<proteinExistence type="predicted"/>
<name>A0A1W1CL60_9ZZZZ</name>